<organism evidence="1 2">
    <name type="scientific">Aspergillus ruber (strain CBS 135680)</name>
    <dbReference type="NCBI Taxonomy" id="1388766"/>
    <lineage>
        <taxon>Eukaryota</taxon>
        <taxon>Fungi</taxon>
        <taxon>Dikarya</taxon>
        <taxon>Ascomycota</taxon>
        <taxon>Pezizomycotina</taxon>
        <taxon>Eurotiomycetes</taxon>
        <taxon>Eurotiomycetidae</taxon>
        <taxon>Eurotiales</taxon>
        <taxon>Aspergillaceae</taxon>
        <taxon>Aspergillus</taxon>
        <taxon>Aspergillus subgen. Aspergillus</taxon>
    </lineage>
</organism>
<keyword evidence="2" id="KW-1185">Reference proteome</keyword>
<dbReference type="RefSeq" id="XP_040633983.1">
    <property type="nucleotide sequence ID" value="XM_040783238.1"/>
</dbReference>
<reference evidence="2" key="1">
    <citation type="journal article" date="2014" name="Nat. Commun.">
        <title>Genomic adaptations of the halophilic Dead Sea filamentous fungus Eurotium rubrum.</title>
        <authorList>
            <person name="Kis-Papo T."/>
            <person name="Weig A.R."/>
            <person name="Riley R."/>
            <person name="Persoh D."/>
            <person name="Salamov A."/>
            <person name="Sun H."/>
            <person name="Lipzen A."/>
            <person name="Wasser S.P."/>
            <person name="Rambold G."/>
            <person name="Grigoriev I.V."/>
            <person name="Nevo E."/>
        </authorList>
    </citation>
    <scope>NUCLEOTIDE SEQUENCE [LARGE SCALE GENOMIC DNA]</scope>
    <source>
        <strain evidence="2">CBS 135680</strain>
    </source>
</reference>
<accession>A0A017RZS3</accession>
<sequence length="71" mass="8397">MTAKAKLDCGRIVKLPFGHLEKRVLPKHHHHPREKLELFQNQTMEAKQKVIEAYMHWEAPRVRAQSQNTTK</sequence>
<protein>
    <submittedName>
        <fullName evidence="1">Uncharacterized protein</fullName>
    </submittedName>
</protein>
<dbReference type="HOGENOM" id="CLU_2739593_0_0_1"/>
<proteinExistence type="predicted"/>
<evidence type="ECO:0000313" key="2">
    <source>
        <dbReference type="Proteomes" id="UP000019804"/>
    </source>
</evidence>
<dbReference type="GeneID" id="63698362"/>
<gene>
    <name evidence="1" type="ORF">EURHEDRAFT_417593</name>
</gene>
<dbReference type="Proteomes" id="UP000019804">
    <property type="component" value="Unassembled WGS sequence"/>
</dbReference>
<dbReference type="EMBL" id="KK088463">
    <property type="protein sequence ID" value="EYE90293.1"/>
    <property type="molecule type" value="Genomic_DNA"/>
</dbReference>
<evidence type="ECO:0000313" key="1">
    <source>
        <dbReference type="EMBL" id="EYE90293.1"/>
    </source>
</evidence>
<name>A0A017RZS3_ASPRC</name>
<dbReference type="AlphaFoldDB" id="A0A017RZS3"/>